<feature type="domain" description="Rhodanese" evidence="2">
    <location>
        <begin position="42"/>
        <end position="131"/>
    </location>
</feature>
<dbReference type="PANTHER" id="PTHR43031">
    <property type="entry name" value="FAD-DEPENDENT OXIDOREDUCTASE"/>
    <property type="match status" value="1"/>
</dbReference>
<dbReference type="InterPro" id="IPR001763">
    <property type="entry name" value="Rhodanese-like_dom"/>
</dbReference>
<dbReference type="InterPro" id="IPR050229">
    <property type="entry name" value="GlpE_sulfurtransferase"/>
</dbReference>
<name>K9WH42_9CYAN</name>
<organism evidence="3 4">
    <name type="scientific">Allocoleopsis franciscana PCC 7113</name>
    <dbReference type="NCBI Taxonomy" id="1173027"/>
    <lineage>
        <taxon>Bacteria</taxon>
        <taxon>Bacillati</taxon>
        <taxon>Cyanobacteriota</taxon>
        <taxon>Cyanophyceae</taxon>
        <taxon>Coleofasciculales</taxon>
        <taxon>Coleofasciculaceae</taxon>
        <taxon>Allocoleopsis</taxon>
        <taxon>Allocoleopsis franciscana</taxon>
    </lineage>
</organism>
<dbReference type="Pfam" id="PF00581">
    <property type="entry name" value="Rhodanese"/>
    <property type="match status" value="1"/>
</dbReference>
<sequence>MPDVENTILNAKDKLPNVTPTPPSQQTPQSSAQALKQRLEWGEVAFTILDVRDRGAFNASRIMGAVAMPMGDLPQMALDSLEPRREIYVYGDSDEQSAQAANQLRQAGFESVSELRGGLAAWKAIGGPTEGNAETGYDASSAEYNVKSRLDKHAQVTSKNL</sequence>
<dbReference type="SUPFAM" id="SSF52821">
    <property type="entry name" value="Rhodanese/Cell cycle control phosphatase"/>
    <property type="match status" value="1"/>
</dbReference>
<evidence type="ECO:0000313" key="4">
    <source>
        <dbReference type="Proteomes" id="UP000010471"/>
    </source>
</evidence>
<dbReference type="OrthoDB" id="513390at2"/>
<dbReference type="AlphaFoldDB" id="K9WH42"/>
<dbReference type="Proteomes" id="UP000010471">
    <property type="component" value="Chromosome"/>
</dbReference>
<dbReference type="STRING" id="1173027.Mic7113_3380"/>
<evidence type="ECO:0000259" key="2">
    <source>
        <dbReference type="PROSITE" id="PS50206"/>
    </source>
</evidence>
<keyword evidence="4" id="KW-1185">Reference proteome</keyword>
<dbReference type="GO" id="GO:0016740">
    <property type="term" value="F:transferase activity"/>
    <property type="evidence" value="ECO:0007669"/>
    <property type="project" value="UniProtKB-KW"/>
</dbReference>
<dbReference type="Gene3D" id="3.40.250.10">
    <property type="entry name" value="Rhodanese-like domain"/>
    <property type="match status" value="1"/>
</dbReference>
<keyword evidence="3" id="KW-0808">Transferase</keyword>
<dbReference type="KEGG" id="mic:Mic7113_3380"/>
<dbReference type="CDD" id="cd00158">
    <property type="entry name" value="RHOD"/>
    <property type="match status" value="1"/>
</dbReference>
<gene>
    <name evidence="3" type="ORF">Mic7113_3380</name>
</gene>
<dbReference type="EMBL" id="CP003630">
    <property type="protein sequence ID" value="AFZ19111.1"/>
    <property type="molecule type" value="Genomic_DNA"/>
</dbReference>
<dbReference type="PANTHER" id="PTHR43031:SF1">
    <property type="entry name" value="PYRIDINE NUCLEOTIDE-DISULPHIDE OXIDOREDUCTASE"/>
    <property type="match status" value="1"/>
</dbReference>
<dbReference type="PROSITE" id="PS50206">
    <property type="entry name" value="RHODANESE_3"/>
    <property type="match status" value="1"/>
</dbReference>
<proteinExistence type="predicted"/>
<dbReference type="eggNOG" id="COG0607">
    <property type="taxonomic scope" value="Bacteria"/>
</dbReference>
<protein>
    <submittedName>
        <fullName evidence="3">Rhodanese-related sulfurtransferase</fullName>
    </submittedName>
</protein>
<feature type="region of interest" description="Disordered" evidence="1">
    <location>
        <begin position="1"/>
        <end position="33"/>
    </location>
</feature>
<reference evidence="3 4" key="1">
    <citation type="submission" date="2012-06" db="EMBL/GenBank/DDBJ databases">
        <title>Finished chromosome of genome of Microcoleus sp. PCC 7113.</title>
        <authorList>
            <consortium name="US DOE Joint Genome Institute"/>
            <person name="Gugger M."/>
            <person name="Coursin T."/>
            <person name="Rippka R."/>
            <person name="Tandeau De Marsac N."/>
            <person name="Huntemann M."/>
            <person name="Wei C.-L."/>
            <person name="Han J."/>
            <person name="Detter J.C."/>
            <person name="Han C."/>
            <person name="Tapia R."/>
            <person name="Chen A."/>
            <person name="Kyrpides N."/>
            <person name="Mavromatis K."/>
            <person name="Markowitz V."/>
            <person name="Szeto E."/>
            <person name="Ivanova N."/>
            <person name="Pagani I."/>
            <person name="Pati A."/>
            <person name="Goodwin L."/>
            <person name="Nordberg H.P."/>
            <person name="Cantor M.N."/>
            <person name="Hua S.X."/>
            <person name="Woyke T."/>
            <person name="Kerfeld C.A."/>
        </authorList>
    </citation>
    <scope>NUCLEOTIDE SEQUENCE [LARGE SCALE GENOMIC DNA]</scope>
    <source>
        <strain evidence="3 4">PCC 7113</strain>
    </source>
</reference>
<dbReference type="HOGENOM" id="CLU_089574_9_0_3"/>
<dbReference type="PATRIC" id="fig|1173027.3.peg.3723"/>
<dbReference type="SMART" id="SM00450">
    <property type="entry name" value="RHOD"/>
    <property type="match status" value="1"/>
</dbReference>
<dbReference type="RefSeq" id="WP_015183254.1">
    <property type="nucleotide sequence ID" value="NC_019738.1"/>
</dbReference>
<evidence type="ECO:0000313" key="3">
    <source>
        <dbReference type="EMBL" id="AFZ19111.1"/>
    </source>
</evidence>
<accession>K9WH42</accession>
<evidence type="ECO:0000256" key="1">
    <source>
        <dbReference type="SAM" id="MobiDB-lite"/>
    </source>
</evidence>
<dbReference type="InterPro" id="IPR036873">
    <property type="entry name" value="Rhodanese-like_dom_sf"/>
</dbReference>